<sequence>MAAAATGRMSLVGYPFTHAQWKELETQAMIYKYMVASLPVPPDLLIPIITSLSSPPHFSPYHFGSELTLGYGGRADGEPGRCKRTDGKKWRCSREVAPRQKYCDRHLHRGRPRSRKLVEAQASNGGVAMFGNGNARTKTTRSNCGTSPVSFSGGGSSGGGGDSLAQRDDRVPLTLLGDDDNSNFLTLEPSYKETRDVDWLMTGDNPSSASAYNSFPSSSYLGSTRPESFFGTDPPALSSLTLSTGGTDDGEAGSRSADPASWATLAAGGGPLAEALGHRIASMPSDPSSSPNITWNRNDARAFSSFSDSSGASTPTLTASPFTESEFAVRWFTPPNNLASFTN</sequence>
<name>A0ACB9S0A1_9MYRT</name>
<comment type="caution">
    <text evidence="1">The sequence shown here is derived from an EMBL/GenBank/DDBJ whole genome shotgun (WGS) entry which is preliminary data.</text>
</comment>
<reference evidence="2" key="1">
    <citation type="journal article" date="2023" name="Front. Plant Sci.">
        <title>Chromosomal-level genome assembly of Melastoma candidum provides insights into trichome evolution.</title>
        <authorList>
            <person name="Zhong Y."/>
            <person name="Wu W."/>
            <person name="Sun C."/>
            <person name="Zou P."/>
            <person name="Liu Y."/>
            <person name="Dai S."/>
            <person name="Zhou R."/>
        </authorList>
    </citation>
    <scope>NUCLEOTIDE SEQUENCE [LARGE SCALE GENOMIC DNA]</scope>
</reference>
<organism evidence="1 2">
    <name type="scientific">Melastoma candidum</name>
    <dbReference type="NCBI Taxonomy" id="119954"/>
    <lineage>
        <taxon>Eukaryota</taxon>
        <taxon>Viridiplantae</taxon>
        <taxon>Streptophyta</taxon>
        <taxon>Embryophyta</taxon>
        <taxon>Tracheophyta</taxon>
        <taxon>Spermatophyta</taxon>
        <taxon>Magnoliopsida</taxon>
        <taxon>eudicotyledons</taxon>
        <taxon>Gunneridae</taxon>
        <taxon>Pentapetalae</taxon>
        <taxon>rosids</taxon>
        <taxon>malvids</taxon>
        <taxon>Myrtales</taxon>
        <taxon>Melastomataceae</taxon>
        <taxon>Melastomatoideae</taxon>
        <taxon>Melastomateae</taxon>
        <taxon>Melastoma</taxon>
    </lineage>
</organism>
<dbReference type="Proteomes" id="UP001057402">
    <property type="component" value="Chromosome 2"/>
</dbReference>
<keyword evidence="2" id="KW-1185">Reference proteome</keyword>
<accession>A0ACB9S0A1</accession>
<proteinExistence type="predicted"/>
<evidence type="ECO:0000313" key="2">
    <source>
        <dbReference type="Proteomes" id="UP001057402"/>
    </source>
</evidence>
<dbReference type="EMBL" id="CM042881">
    <property type="protein sequence ID" value="KAI4384871.1"/>
    <property type="molecule type" value="Genomic_DNA"/>
</dbReference>
<protein>
    <submittedName>
        <fullName evidence="1">Uncharacterized protein</fullName>
    </submittedName>
</protein>
<evidence type="ECO:0000313" key="1">
    <source>
        <dbReference type="EMBL" id="KAI4384871.1"/>
    </source>
</evidence>
<gene>
    <name evidence="1" type="ORF">MLD38_002966</name>
</gene>